<evidence type="ECO:0000313" key="2">
    <source>
        <dbReference type="Proteomes" id="UP000183656"/>
    </source>
</evidence>
<dbReference type="AlphaFoldDB" id="A0A1I7JKS0"/>
<name>A0A1I7JKS0_9BURK</name>
<keyword evidence="2" id="KW-1185">Reference proteome</keyword>
<dbReference type="STRING" id="343013.SAMN04489707_102752"/>
<evidence type="ECO:0000313" key="1">
    <source>
        <dbReference type="EMBL" id="SFU85779.1"/>
    </source>
</evidence>
<dbReference type="OrthoDB" id="6872885at2"/>
<sequence>MTDITCPACGAEFDLTVAFACEEERRAFARLASVSIPLGTRVLKYIALFTPPKQRLTSAKKLKLLMQLLPDLERKVITHKGRDWTAPLDAWAQAIDQMLAARDAQRLELPMKGHGYLYAVLAGMADKHEAAQEAKREEDARLRPRRDTVQVRGQALEIGAALDVVYGGKDPALAAIEQRERNAAPMPAHLRARIDQLKKGTP</sequence>
<dbReference type="Proteomes" id="UP000183656">
    <property type="component" value="Unassembled WGS sequence"/>
</dbReference>
<dbReference type="RefSeq" id="WP_054256676.1">
    <property type="nucleotide sequence ID" value="NZ_CYIG01000022.1"/>
</dbReference>
<dbReference type="EMBL" id="FPBX01000027">
    <property type="protein sequence ID" value="SFU85779.1"/>
    <property type="molecule type" value="Genomic_DNA"/>
</dbReference>
<reference evidence="1 2" key="1">
    <citation type="submission" date="2016-10" db="EMBL/GenBank/DDBJ databases">
        <authorList>
            <person name="de Groot N.N."/>
        </authorList>
    </citation>
    <scope>NUCLEOTIDE SEQUENCE [LARGE SCALE GENOMIC DNA]</scope>
    <source>
        <strain evidence="1 2">R-24608</strain>
    </source>
</reference>
<organism evidence="1 2">
    <name type="scientific">Paenacidovorax caeni</name>
    <dbReference type="NCBI Taxonomy" id="343013"/>
    <lineage>
        <taxon>Bacteria</taxon>
        <taxon>Pseudomonadati</taxon>
        <taxon>Pseudomonadota</taxon>
        <taxon>Betaproteobacteria</taxon>
        <taxon>Burkholderiales</taxon>
        <taxon>Comamonadaceae</taxon>
        <taxon>Paenacidovorax</taxon>
    </lineage>
</organism>
<proteinExistence type="predicted"/>
<gene>
    <name evidence="1" type="ORF">SAMN04489707_102752</name>
</gene>
<protein>
    <submittedName>
        <fullName evidence="1">Uncharacterized protein</fullName>
    </submittedName>
</protein>
<accession>A0A1I7JKS0</accession>